<dbReference type="PRINTS" id="PR00504">
    <property type="entry name" value="CHROMODOMAIN"/>
</dbReference>
<evidence type="ECO:0000259" key="4">
    <source>
        <dbReference type="PROSITE" id="PS50013"/>
    </source>
</evidence>
<organism evidence="5">
    <name type="scientific">Puccinia triticina (isolate 1-1 / race 1 (BBBD))</name>
    <name type="common">Brown leaf rust fungus</name>
    <dbReference type="NCBI Taxonomy" id="630390"/>
    <lineage>
        <taxon>Eukaryota</taxon>
        <taxon>Fungi</taxon>
        <taxon>Dikarya</taxon>
        <taxon>Basidiomycota</taxon>
        <taxon>Pucciniomycotina</taxon>
        <taxon>Pucciniomycetes</taxon>
        <taxon>Pucciniales</taxon>
        <taxon>Pucciniaceae</taxon>
        <taxon>Puccinia</taxon>
    </lineage>
</organism>
<evidence type="ECO:0000256" key="2">
    <source>
        <dbReference type="ARBA" id="ARBA00023242"/>
    </source>
</evidence>
<feature type="compositionally biased region" description="Acidic residues" evidence="3">
    <location>
        <begin position="219"/>
        <end position="228"/>
    </location>
</feature>
<accession>A0A0C4EMU0</accession>
<dbReference type="EnsemblFungi" id="PTTG_02080-t43_1">
    <property type="protein sequence ID" value="PTTG_02080-t43_1-p1"/>
    <property type="gene ID" value="PTTG_02080"/>
</dbReference>
<sequence>MPGKGKRNSAASTYSSSKKRRERDLSPSSGSQQSDSKTSARQKSKSAEKSKSKSNGSKPPNDANSDEEDEKKDSGSEEEEEEEYEVETIKKHRKERGEIQYLVGWKGYKSDDDTWEPKENLSGAVELLKKYRLAHGVDEISKSGRKSDASAKSAKKPAKAANSDQSDDDDDQKSRKRKRLSQDKITSTIAPLRKNGTGGPTKADRDSVKNRKSVRSESEASEAESVDAEEWHAKHKKLPSWEDLIRSVRTIEKPSVNDDNASQKSREKADNVINVCLLWKNGRVSWVSNEVARDKLPQKMLDFYEDHLQFSTTEP</sequence>
<dbReference type="InterPro" id="IPR023780">
    <property type="entry name" value="Chromo_domain"/>
</dbReference>
<evidence type="ECO:0000313" key="6">
    <source>
        <dbReference type="EnsemblFungi" id="PTTG_02080-t43_1-p1"/>
    </source>
</evidence>
<feature type="compositionally biased region" description="Basic and acidic residues" evidence="3">
    <location>
        <begin position="108"/>
        <end position="117"/>
    </location>
</feature>
<dbReference type="GO" id="GO:0006338">
    <property type="term" value="P:chromatin remodeling"/>
    <property type="evidence" value="ECO:0007669"/>
    <property type="project" value="UniProtKB-ARBA"/>
</dbReference>
<evidence type="ECO:0000256" key="1">
    <source>
        <dbReference type="ARBA" id="ARBA00004123"/>
    </source>
</evidence>
<evidence type="ECO:0000313" key="7">
    <source>
        <dbReference type="Proteomes" id="UP000005240"/>
    </source>
</evidence>
<feature type="compositionally biased region" description="Low complexity" evidence="3">
    <location>
        <begin position="26"/>
        <end position="39"/>
    </location>
</feature>
<dbReference type="InterPro" id="IPR017984">
    <property type="entry name" value="Chromo_dom_subgr"/>
</dbReference>
<dbReference type="PROSITE" id="PS50013">
    <property type="entry name" value="CHROMO_2"/>
    <property type="match status" value="1"/>
</dbReference>
<dbReference type="SUPFAM" id="SSF54160">
    <property type="entry name" value="Chromo domain-like"/>
    <property type="match status" value="2"/>
</dbReference>
<dbReference type="PANTHER" id="PTHR22812">
    <property type="entry name" value="CHROMOBOX PROTEIN"/>
    <property type="match status" value="1"/>
</dbReference>
<dbReference type="InterPro" id="IPR016197">
    <property type="entry name" value="Chromo-like_dom_sf"/>
</dbReference>
<dbReference type="OrthoDB" id="2507021at2759"/>
<protein>
    <submittedName>
        <fullName evidence="6">Chromo domain-containing protein</fullName>
    </submittedName>
</protein>
<name>A0A0C4EMU0_PUCT1</name>
<dbReference type="Pfam" id="PF00385">
    <property type="entry name" value="Chromo"/>
    <property type="match status" value="1"/>
</dbReference>
<keyword evidence="7" id="KW-1185">Reference proteome</keyword>
<dbReference type="Pfam" id="PF01393">
    <property type="entry name" value="Chromo_shadow"/>
    <property type="match status" value="1"/>
</dbReference>
<dbReference type="SMART" id="SM00300">
    <property type="entry name" value="ChSh"/>
    <property type="match status" value="1"/>
</dbReference>
<dbReference type="Proteomes" id="UP000005240">
    <property type="component" value="Unassembled WGS sequence"/>
</dbReference>
<reference evidence="6" key="4">
    <citation type="submission" date="2025-05" db="UniProtKB">
        <authorList>
            <consortium name="EnsemblFungi"/>
        </authorList>
    </citation>
    <scope>IDENTIFICATION</scope>
    <source>
        <strain evidence="6">isolate 1-1 / race 1 (BBBD)</strain>
    </source>
</reference>
<dbReference type="AlphaFoldDB" id="A0A0C4EMU0"/>
<comment type="subcellular location">
    <subcellularLocation>
        <location evidence="1">Nucleus</location>
    </subcellularLocation>
</comment>
<dbReference type="CDD" id="cd00024">
    <property type="entry name" value="CD_CSD"/>
    <property type="match status" value="1"/>
</dbReference>
<dbReference type="OMA" id="LEIYLTW"/>
<evidence type="ECO:0000256" key="3">
    <source>
        <dbReference type="SAM" id="MobiDB-lite"/>
    </source>
</evidence>
<dbReference type="GO" id="GO:0005634">
    <property type="term" value="C:nucleus"/>
    <property type="evidence" value="ECO:0007669"/>
    <property type="project" value="UniProtKB-SubCell"/>
</dbReference>
<feature type="compositionally biased region" description="Basic and acidic residues" evidence="3">
    <location>
        <begin position="136"/>
        <end position="149"/>
    </location>
</feature>
<feature type="compositionally biased region" description="Acidic residues" evidence="3">
    <location>
        <begin position="64"/>
        <end position="86"/>
    </location>
</feature>
<feature type="domain" description="Chromo" evidence="4">
    <location>
        <begin position="84"/>
        <end position="131"/>
    </location>
</feature>
<feature type="region of interest" description="Disordered" evidence="3">
    <location>
        <begin position="1"/>
        <end position="117"/>
    </location>
</feature>
<feature type="compositionally biased region" description="Basic and acidic residues" evidence="3">
    <location>
        <begin position="202"/>
        <end position="218"/>
    </location>
</feature>
<dbReference type="Gene3D" id="2.40.50.40">
    <property type="match status" value="2"/>
</dbReference>
<dbReference type="InterPro" id="IPR000953">
    <property type="entry name" value="Chromo/chromo_shadow_dom"/>
</dbReference>
<reference evidence="5" key="2">
    <citation type="submission" date="2016-05" db="EMBL/GenBank/DDBJ databases">
        <title>Comparative analysis highlights variable genome content of wheat rusts and divergence of the mating loci.</title>
        <authorList>
            <person name="Cuomo C.A."/>
            <person name="Bakkeren G."/>
            <person name="Szabo L."/>
            <person name="Khalil H."/>
            <person name="Joly D."/>
            <person name="Goldberg J."/>
            <person name="Young S."/>
            <person name="Zeng Q."/>
            <person name="Fellers J."/>
        </authorList>
    </citation>
    <scope>NUCLEOTIDE SEQUENCE [LARGE SCALE GENOMIC DNA]</scope>
    <source>
        <strain evidence="5">1-1 BBBD Race 1</strain>
    </source>
</reference>
<dbReference type="InterPro" id="IPR008251">
    <property type="entry name" value="Chromo_shadow_dom"/>
</dbReference>
<dbReference type="VEuPathDB" id="FungiDB:PTTG_02080"/>
<reference evidence="5" key="1">
    <citation type="submission" date="2009-11" db="EMBL/GenBank/DDBJ databases">
        <authorList>
            <consortium name="The Broad Institute Genome Sequencing Platform"/>
            <person name="Ward D."/>
            <person name="Feldgarden M."/>
            <person name="Earl A."/>
            <person name="Young S.K."/>
            <person name="Zeng Q."/>
            <person name="Koehrsen M."/>
            <person name="Alvarado L."/>
            <person name="Berlin A."/>
            <person name="Bochicchio J."/>
            <person name="Borenstein D."/>
            <person name="Chapman S.B."/>
            <person name="Chen Z."/>
            <person name="Engels R."/>
            <person name="Freedman E."/>
            <person name="Gellesch M."/>
            <person name="Goldberg J."/>
            <person name="Griggs A."/>
            <person name="Gujja S."/>
            <person name="Heilman E."/>
            <person name="Heiman D."/>
            <person name="Hepburn T."/>
            <person name="Howarth C."/>
            <person name="Jen D."/>
            <person name="Larson L."/>
            <person name="Lewis B."/>
            <person name="Mehta T."/>
            <person name="Park D."/>
            <person name="Pearson M."/>
            <person name="Roberts A."/>
            <person name="Saif S."/>
            <person name="Shea T."/>
            <person name="Shenoy N."/>
            <person name="Sisk P."/>
            <person name="Stolte C."/>
            <person name="Sykes S."/>
            <person name="Thomson T."/>
            <person name="Walk T."/>
            <person name="White J."/>
            <person name="Yandava C."/>
            <person name="Izard J."/>
            <person name="Baranova O.V."/>
            <person name="Blanton J.M."/>
            <person name="Tanner A.C."/>
            <person name="Dewhirst F.E."/>
            <person name="Haas B."/>
            <person name="Nusbaum C."/>
            <person name="Birren B."/>
        </authorList>
    </citation>
    <scope>NUCLEOTIDE SEQUENCE [LARGE SCALE GENOMIC DNA]</scope>
    <source>
        <strain evidence="5">1-1 BBBD Race 1</strain>
    </source>
</reference>
<dbReference type="STRING" id="630390.A0A0C4EMU0"/>
<keyword evidence="2" id="KW-0539">Nucleus</keyword>
<evidence type="ECO:0000313" key="5">
    <source>
        <dbReference type="EMBL" id="OAV92821.1"/>
    </source>
</evidence>
<dbReference type="SMART" id="SM00298">
    <property type="entry name" value="CHROMO"/>
    <property type="match status" value="1"/>
</dbReference>
<proteinExistence type="predicted"/>
<dbReference type="InterPro" id="IPR051219">
    <property type="entry name" value="Heterochromatin_chromo-domain"/>
</dbReference>
<reference evidence="6 7" key="3">
    <citation type="journal article" date="2017" name="G3 (Bethesda)">
        <title>Comparative analysis highlights variable genome content of wheat rusts and divergence of the mating loci.</title>
        <authorList>
            <person name="Cuomo C.A."/>
            <person name="Bakkeren G."/>
            <person name="Khalil H.B."/>
            <person name="Panwar V."/>
            <person name="Joly D."/>
            <person name="Linning R."/>
            <person name="Sakthikumar S."/>
            <person name="Song X."/>
            <person name="Adiconis X."/>
            <person name="Fan L."/>
            <person name="Goldberg J.M."/>
            <person name="Levin J.Z."/>
            <person name="Young S."/>
            <person name="Zeng Q."/>
            <person name="Anikster Y."/>
            <person name="Bruce M."/>
            <person name="Wang M."/>
            <person name="Yin C."/>
            <person name="McCallum B."/>
            <person name="Szabo L.J."/>
            <person name="Hulbert S."/>
            <person name="Chen X."/>
            <person name="Fellers J.P."/>
        </authorList>
    </citation>
    <scope>NUCLEOTIDE SEQUENCE</scope>
    <source>
        <strain evidence="6">isolate 1-1 / race 1 (BBBD)</strain>
        <strain evidence="7">Isolate 1-1 / race 1 (BBBD)</strain>
    </source>
</reference>
<feature type="region of interest" description="Disordered" evidence="3">
    <location>
        <begin position="136"/>
        <end position="235"/>
    </location>
</feature>
<dbReference type="EMBL" id="ADAS02000058">
    <property type="protein sequence ID" value="OAV92821.1"/>
    <property type="molecule type" value="Genomic_DNA"/>
</dbReference>
<gene>
    <name evidence="5" type="ORF">PTTG_02080</name>
</gene>